<evidence type="ECO:0000256" key="2">
    <source>
        <dbReference type="ARBA" id="ARBA00022490"/>
    </source>
</evidence>
<protein>
    <recommendedName>
        <fullName evidence="8">Transcription termination/antitermination protein NusA</fullName>
    </recommendedName>
</protein>
<dbReference type="GO" id="GO:0031564">
    <property type="term" value="P:transcription antitermination"/>
    <property type="evidence" value="ECO:0007669"/>
    <property type="project" value="UniProtKB-UniRule"/>
</dbReference>
<organism evidence="10 12">
    <name type="scientific">Enterobacter cloacae</name>
    <dbReference type="NCBI Taxonomy" id="550"/>
    <lineage>
        <taxon>Bacteria</taxon>
        <taxon>Pseudomonadati</taxon>
        <taxon>Pseudomonadota</taxon>
        <taxon>Gammaproteobacteria</taxon>
        <taxon>Enterobacterales</taxon>
        <taxon>Enterobacteriaceae</taxon>
        <taxon>Enterobacter</taxon>
        <taxon>Enterobacter cloacae complex</taxon>
    </lineage>
</organism>
<evidence type="ECO:0000256" key="1">
    <source>
        <dbReference type="ARBA" id="ARBA00022472"/>
    </source>
</evidence>
<dbReference type="CDD" id="cd04455">
    <property type="entry name" value="S1_NusA"/>
    <property type="match status" value="1"/>
</dbReference>
<dbReference type="NCBIfam" id="TIGR01954">
    <property type="entry name" value="nusA_Cterm_rpt"/>
    <property type="match status" value="2"/>
</dbReference>
<dbReference type="Pfam" id="PF26594">
    <property type="entry name" value="KH_NusA_2nd"/>
    <property type="match status" value="1"/>
</dbReference>
<comment type="similarity">
    <text evidence="8">Belongs to the NusA family.</text>
</comment>
<dbReference type="SMART" id="SM00316">
    <property type="entry name" value="S1"/>
    <property type="match status" value="1"/>
</dbReference>
<evidence type="ECO:0000256" key="7">
    <source>
        <dbReference type="ARBA" id="ARBA00023163"/>
    </source>
</evidence>
<comment type="subcellular location">
    <subcellularLocation>
        <location evidence="8">Cytoplasm</location>
    </subcellularLocation>
</comment>
<dbReference type="PANTHER" id="PTHR22648:SF0">
    <property type="entry name" value="TRANSCRIPTION TERMINATION_ANTITERMINATION PROTEIN NUSA"/>
    <property type="match status" value="1"/>
</dbReference>
<evidence type="ECO:0000259" key="9">
    <source>
        <dbReference type="PROSITE" id="PS50126"/>
    </source>
</evidence>
<dbReference type="Gene3D" id="3.30.300.20">
    <property type="match status" value="2"/>
</dbReference>
<dbReference type="InterPro" id="IPR013735">
    <property type="entry name" value="TF_NusA_N"/>
</dbReference>
<dbReference type="InterPro" id="IPR010214">
    <property type="entry name" value="Tscrpt_termin_fac_NusA_C_rpt"/>
</dbReference>
<dbReference type="Proteomes" id="UP000290875">
    <property type="component" value="Unassembled WGS sequence"/>
</dbReference>
<dbReference type="GO" id="GO:0000166">
    <property type="term" value="F:nucleotide binding"/>
    <property type="evidence" value="ECO:0007669"/>
    <property type="project" value="InterPro"/>
</dbReference>
<dbReference type="Proteomes" id="UP000241614">
    <property type="component" value="Unassembled WGS sequence"/>
</dbReference>
<dbReference type="RefSeq" id="WP_028017046.1">
    <property type="nucleotide sequence ID" value="NZ_CP035738.1"/>
</dbReference>
<dbReference type="InterPro" id="IPR003029">
    <property type="entry name" value="S1_domain"/>
</dbReference>
<keyword evidence="7 8" id="KW-0804">Transcription</keyword>
<dbReference type="InterPro" id="IPR030842">
    <property type="entry name" value="TF_NusA_bacterial"/>
</dbReference>
<dbReference type="InterPro" id="IPR010213">
    <property type="entry name" value="TF_NusA"/>
</dbReference>
<keyword evidence="6 8" id="KW-0805">Transcription regulation</keyword>
<proteinExistence type="inferred from homology"/>
<dbReference type="SUPFAM" id="SSF54814">
    <property type="entry name" value="Prokaryotic type KH domain (KH-domain type II)"/>
    <property type="match status" value="2"/>
</dbReference>
<evidence type="ECO:0000256" key="8">
    <source>
        <dbReference type="HAMAP-Rule" id="MF_00945"/>
    </source>
</evidence>
<dbReference type="Pfam" id="PF08529">
    <property type="entry name" value="NusA_N"/>
    <property type="match status" value="1"/>
</dbReference>
<dbReference type="FunFam" id="3.30.300.20:FF:000002">
    <property type="entry name" value="Transcription termination/antitermination protein NusA"/>
    <property type="match status" value="1"/>
</dbReference>
<keyword evidence="5 8" id="KW-0694">RNA-binding</keyword>
<dbReference type="SUPFAM" id="SSF50249">
    <property type="entry name" value="Nucleic acid-binding proteins"/>
    <property type="match status" value="1"/>
</dbReference>
<keyword evidence="4 8" id="KW-0889">Transcription antitermination</keyword>
<feature type="domain" description="S1 motif" evidence="9">
    <location>
        <begin position="135"/>
        <end position="205"/>
    </location>
</feature>
<dbReference type="InterPro" id="IPR036555">
    <property type="entry name" value="NusA_N_sf"/>
</dbReference>
<dbReference type="Pfam" id="PF14520">
    <property type="entry name" value="HHH_5"/>
    <property type="match status" value="1"/>
</dbReference>
<dbReference type="HAMAP" id="MF_00945_B">
    <property type="entry name" value="NusA_B"/>
    <property type="match status" value="1"/>
</dbReference>
<comment type="subunit">
    <text evidence="8">Monomer. Binds directly to the core enzyme of the DNA-dependent RNA polymerase and to nascent RNA.</text>
</comment>
<dbReference type="InterPro" id="IPR025249">
    <property type="entry name" value="TF_NusA_KH_1st"/>
</dbReference>
<evidence type="ECO:0000313" key="11">
    <source>
        <dbReference type="EMBL" id="RXW29147.1"/>
    </source>
</evidence>
<dbReference type="FunFam" id="1.10.150.20:FF:000018">
    <property type="entry name" value="Transcription termination/antitermination protein NusA"/>
    <property type="match status" value="1"/>
</dbReference>
<dbReference type="AlphaFoldDB" id="A0A2T4XV84"/>
<dbReference type="FunFam" id="3.30.1480.10:FF:000001">
    <property type="entry name" value="Transcription termination/antitermination protein NusA"/>
    <property type="match status" value="1"/>
</dbReference>
<dbReference type="Gene3D" id="2.40.50.140">
    <property type="entry name" value="Nucleic acid-binding proteins"/>
    <property type="match status" value="1"/>
</dbReference>
<dbReference type="GO" id="GO:0003700">
    <property type="term" value="F:DNA-binding transcription factor activity"/>
    <property type="evidence" value="ECO:0007669"/>
    <property type="project" value="InterPro"/>
</dbReference>
<dbReference type="GO" id="GO:0005829">
    <property type="term" value="C:cytosol"/>
    <property type="evidence" value="ECO:0007669"/>
    <property type="project" value="TreeGrafter"/>
</dbReference>
<dbReference type="EMBL" id="PZPP01000018">
    <property type="protein sequence ID" value="PTM33842.1"/>
    <property type="molecule type" value="Genomic_DNA"/>
</dbReference>
<dbReference type="InterPro" id="IPR058582">
    <property type="entry name" value="KH_NusA_2nd"/>
</dbReference>
<comment type="function">
    <text evidence="8">Participates in both transcription termination and antitermination.</text>
</comment>
<dbReference type="FunFam" id="3.30.300.20:FF:000005">
    <property type="entry name" value="Transcription termination/antitermination protein NusA"/>
    <property type="match status" value="1"/>
</dbReference>
<dbReference type="InterPro" id="IPR012340">
    <property type="entry name" value="NA-bd_OB-fold"/>
</dbReference>
<dbReference type="InterPro" id="IPR009019">
    <property type="entry name" value="KH_sf_prok-type"/>
</dbReference>
<keyword evidence="1 8" id="KW-0806">Transcription termination</keyword>
<evidence type="ECO:0000313" key="13">
    <source>
        <dbReference type="Proteomes" id="UP000290875"/>
    </source>
</evidence>
<dbReference type="Gene3D" id="3.30.1480.10">
    <property type="entry name" value="NusA, N-terminal domain"/>
    <property type="match status" value="1"/>
</dbReference>
<gene>
    <name evidence="8 10" type="primary">nusA</name>
    <name evidence="10" type="ORF">DA103_20485</name>
    <name evidence="11" type="ORF">DM877_10200</name>
</gene>
<dbReference type="SUPFAM" id="SSF69705">
    <property type="entry name" value="Transcription factor NusA, N-terminal domain"/>
    <property type="match status" value="1"/>
</dbReference>
<evidence type="ECO:0000313" key="10">
    <source>
        <dbReference type="EMBL" id="PTM33842.1"/>
    </source>
</evidence>
<dbReference type="InterPro" id="IPR015946">
    <property type="entry name" value="KH_dom-like_a/b"/>
</dbReference>
<evidence type="ECO:0000256" key="6">
    <source>
        <dbReference type="ARBA" id="ARBA00023015"/>
    </source>
</evidence>
<accession>A0A2T4XV84</accession>
<evidence type="ECO:0000313" key="12">
    <source>
        <dbReference type="Proteomes" id="UP000241614"/>
    </source>
</evidence>
<sequence>MNKEILAVVEAVSNEKSLPREKIFEALESALATATKKKYEQEIDVRVEIDRKSGDFDTFRRWVIVEEVTQPTKEITLEAARFEDESLNVGEYVEDQIESVTFDRITTQTAKQVIVQKVREAERALVVDQFRDQEGEIITGVVKKVNRDNISLEIKSEGMPGNAEAVILREDMLPRENFRPGDRIRGVLYAVRPEARGAQLFVTRSKPEMLVELFRIEVPEIGEEVIEIKAAARDPGSRAKIAVKTNDKRIDPVGACVGMRGARVQAVSTELGGERIDIVLWDDNPAQFVINAMAPADVASIVVDEDKHTMDIAVEAGNLAQAIGRNGQNVRLASQLSGWELNVMTVDDLQAKHQAEAHAAIDTFTKYLDIDEDFATVLVEEGFSTLEELAYVPMKELLEIDGLDEPTVEALRERAKNALTTLALAQEESLGDKKPADDLLNLEGLDRAIAFKLAARGVCTLEDLAEQGVDDLADIEGLTDEKAGELIMAARNICWFGDEA</sequence>
<dbReference type="GO" id="GO:0006353">
    <property type="term" value="P:DNA-templated transcription termination"/>
    <property type="evidence" value="ECO:0007669"/>
    <property type="project" value="UniProtKB-UniRule"/>
</dbReference>
<dbReference type="PROSITE" id="PS50126">
    <property type="entry name" value="S1"/>
    <property type="match status" value="1"/>
</dbReference>
<dbReference type="FunFam" id="2.40.50.140:FF:000092">
    <property type="entry name" value="Transcription termination/antitermination protein NusA"/>
    <property type="match status" value="1"/>
</dbReference>
<dbReference type="OrthoDB" id="9807233at2"/>
<evidence type="ECO:0000256" key="5">
    <source>
        <dbReference type="ARBA" id="ARBA00022884"/>
    </source>
</evidence>
<dbReference type="GO" id="GO:0003723">
    <property type="term" value="F:RNA binding"/>
    <property type="evidence" value="ECO:0007669"/>
    <property type="project" value="UniProtKB-UniRule"/>
</dbReference>
<dbReference type="PANTHER" id="PTHR22648">
    <property type="entry name" value="TRANSCRIPTION TERMINATION FACTOR NUSA"/>
    <property type="match status" value="1"/>
</dbReference>
<comment type="caution">
    <text evidence="10">The sequence shown here is derived from an EMBL/GenBank/DDBJ whole genome shotgun (WGS) entry which is preliminary data.</text>
</comment>
<reference evidence="10 12" key="1">
    <citation type="submission" date="2018-04" db="EMBL/GenBank/DDBJ databases">
        <title>Genome sequencing reveals highly heavy metal resistance and biotechnology application of the novel Enterobacter cloacae amazonensis isolated from wastewater river in Manaus - Amazonas.</title>
        <authorList>
            <person name="Astolfi M.C.T."/>
            <person name="Carvalho E.B.D.S."/>
            <person name="Lacerda L.B."/>
            <person name="Pinto M.V."/>
            <person name="Nogueira V.B."/>
            <person name="Barros A.M."/>
            <person name="Astolfi-Filho S."/>
        </authorList>
    </citation>
    <scope>NUCLEOTIDE SEQUENCE [LARGE SCALE GENOMIC DNA]</scope>
    <source>
        <strain evidence="12">amazonensis</strain>
        <strain evidence="10">Amazonensis</strain>
    </source>
</reference>
<dbReference type="CDD" id="cd02134">
    <property type="entry name" value="KH-II_NusA_rpt1"/>
    <property type="match status" value="1"/>
</dbReference>
<evidence type="ECO:0000256" key="3">
    <source>
        <dbReference type="ARBA" id="ARBA00022737"/>
    </source>
</evidence>
<dbReference type="InterPro" id="IPR010995">
    <property type="entry name" value="DNA_repair_Rad51/TF_NusA_a-hlx"/>
</dbReference>
<dbReference type="CDD" id="cd22529">
    <property type="entry name" value="KH-II_NusA_rpt2"/>
    <property type="match status" value="1"/>
</dbReference>
<dbReference type="PROSITE" id="PS50084">
    <property type="entry name" value="KH_TYPE_1"/>
    <property type="match status" value="1"/>
</dbReference>
<dbReference type="Gene3D" id="1.10.150.20">
    <property type="entry name" value="5' to 3' exonuclease, C-terminal subdomain"/>
    <property type="match status" value="2"/>
</dbReference>
<dbReference type="NCBIfam" id="TIGR01953">
    <property type="entry name" value="NusA"/>
    <property type="match status" value="1"/>
</dbReference>
<dbReference type="Pfam" id="PF13184">
    <property type="entry name" value="KH_NusA_1st"/>
    <property type="match status" value="1"/>
</dbReference>
<reference evidence="11 13" key="2">
    <citation type="submission" date="2018-06" db="EMBL/GenBank/DDBJ databases">
        <title>Carbapenemase-producing Enterobacteriaceae present in wastewater treatment plant effluent and nearby surface waters in the US.</title>
        <authorList>
            <person name="Mathys D.A."/>
            <person name="Mollenkopf D.F."/>
            <person name="Feicht S.M."/>
            <person name="Adams R.J."/>
            <person name="Albers A.L."/>
            <person name="Grooters S.V."/>
            <person name="Stuever D.M."/>
            <person name="Daniels J.B."/>
            <person name="Wittum T.E."/>
        </authorList>
    </citation>
    <scope>NUCLEOTIDE SEQUENCE [LARGE SCALE GENOMIC DNA]</scope>
    <source>
        <strain evidence="11 13">GEO_4_Eff_A</strain>
    </source>
</reference>
<dbReference type="SUPFAM" id="SSF47794">
    <property type="entry name" value="Rad51 N-terminal domain-like"/>
    <property type="match status" value="2"/>
</dbReference>
<keyword evidence="3 8" id="KW-0677">Repeat</keyword>
<name>A0A2T4XV84_ENTCL</name>
<dbReference type="FunFam" id="1.10.150.20:FF:000015">
    <property type="entry name" value="Transcription termination/antitermination protein NusA"/>
    <property type="match status" value="1"/>
</dbReference>
<evidence type="ECO:0000256" key="4">
    <source>
        <dbReference type="ARBA" id="ARBA00022814"/>
    </source>
</evidence>
<dbReference type="EMBL" id="QJSL01000008">
    <property type="protein sequence ID" value="RXW29147.1"/>
    <property type="molecule type" value="Genomic_DNA"/>
</dbReference>
<keyword evidence="2 8" id="KW-0963">Cytoplasm</keyword>